<proteinExistence type="predicted"/>
<reference evidence="2 3" key="1">
    <citation type="submission" date="2015-02" db="EMBL/GenBank/DDBJ databases">
        <authorList>
            <person name="Ju K.-S."/>
            <person name="Doroghazi J.R."/>
            <person name="Metcalf W."/>
        </authorList>
    </citation>
    <scope>NUCLEOTIDE SEQUENCE [LARGE SCALE GENOMIC DNA]</scope>
    <source>
        <strain evidence="2 3">NRRL B-16140</strain>
    </source>
</reference>
<evidence type="ECO:0000313" key="3">
    <source>
        <dbReference type="Proteomes" id="UP000033393"/>
    </source>
</evidence>
<gene>
    <name evidence="2" type="ORF">UK23_17290</name>
</gene>
<keyword evidence="1" id="KW-0732">Signal</keyword>
<feature type="chain" id="PRO_5002442009" evidence="1">
    <location>
        <begin position="45"/>
        <end position="132"/>
    </location>
</feature>
<dbReference type="Proteomes" id="UP000033393">
    <property type="component" value="Unassembled WGS sequence"/>
</dbReference>
<feature type="signal peptide" evidence="1">
    <location>
        <begin position="1"/>
        <end position="44"/>
    </location>
</feature>
<sequence>MRSILFDITLPVSTRTTTTGGSVKRTVLTLVSAFLLASPVVAQADPGSCTATPGSGSASNAGTATCPAHAGDFWFRVAVDCYDAYPSGLRFIGVGYGPWKWAGGDTTTTSSVPCNGAVPGSGVAFNGRLEVR</sequence>
<evidence type="ECO:0000256" key="1">
    <source>
        <dbReference type="SAM" id="SignalP"/>
    </source>
</evidence>
<organism evidence="2 3">
    <name type="scientific">Lentzea aerocolonigenes</name>
    <name type="common">Lechevalieria aerocolonigenes</name>
    <name type="synonym">Saccharothrix aerocolonigenes</name>
    <dbReference type="NCBI Taxonomy" id="68170"/>
    <lineage>
        <taxon>Bacteria</taxon>
        <taxon>Bacillati</taxon>
        <taxon>Actinomycetota</taxon>
        <taxon>Actinomycetes</taxon>
        <taxon>Pseudonocardiales</taxon>
        <taxon>Pseudonocardiaceae</taxon>
        <taxon>Lentzea</taxon>
    </lineage>
</organism>
<accession>A0A0F0H3T2</accession>
<dbReference type="EMBL" id="JYJG01000111">
    <property type="protein sequence ID" value="KJK48293.1"/>
    <property type="molecule type" value="Genomic_DNA"/>
</dbReference>
<dbReference type="PATRIC" id="fig|68170.10.peg.4313"/>
<name>A0A0F0H3T2_LENAE</name>
<dbReference type="AlphaFoldDB" id="A0A0F0H3T2"/>
<comment type="caution">
    <text evidence="2">The sequence shown here is derived from an EMBL/GenBank/DDBJ whole genome shotgun (WGS) entry which is preliminary data.</text>
</comment>
<evidence type="ECO:0000313" key="2">
    <source>
        <dbReference type="EMBL" id="KJK48293.1"/>
    </source>
</evidence>
<keyword evidence="3" id="KW-1185">Reference proteome</keyword>
<protein>
    <submittedName>
        <fullName evidence="2">Uncharacterized protein</fullName>
    </submittedName>
</protein>